<dbReference type="InterPro" id="IPR053925">
    <property type="entry name" value="RecX_HTH_3rd"/>
</dbReference>
<dbReference type="EMBL" id="JACOPN010000001">
    <property type="protein sequence ID" value="MBC5715798.1"/>
    <property type="molecule type" value="Genomic_DNA"/>
</dbReference>
<keyword evidence="4 5" id="KW-0963">Cytoplasm</keyword>
<evidence type="ECO:0000259" key="6">
    <source>
        <dbReference type="Pfam" id="PF02631"/>
    </source>
</evidence>
<accession>A0A8J6IY40</accession>
<dbReference type="GO" id="GO:0006282">
    <property type="term" value="P:regulation of DNA repair"/>
    <property type="evidence" value="ECO:0007669"/>
    <property type="project" value="UniProtKB-UniRule"/>
</dbReference>
<dbReference type="AlphaFoldDB" id="A0A8J6IY40"/>
<feature type="domain" description="RecX second three-helical" evidence="6">
    <location>
        <begin position="107"/>
        <end position="147"/>
    </location>
</feature>
<evidence type="ECO:0000313" key="10">
    <source>
        <dbReference type="Proteomes" id="UP000602260"/>
    </source>
</evidence>
<keyword evidence="10" id="KW-1185">Reference proteome</keyword>
<evidence type="ECO:0000256" key="2">
    <source>
        <dbReference type="ARBA" id="ARBA00009695"/>
    </source>
</evidence>
<dbReference type="Proteomes" id="UP000602260">
    <property type="component" value="Unassembled WGS sequence"/>
</dbReference>
<evidence type="ECO:0000259" key="7">
    <source>
        <dbReference type="Pfam" id="PF21981"/>
    </source>
</evidence>
<proteinExistence type="inferred from homology"/>
<feature type="domain" description="RecX third three-helical" evidence="7">
    <location>
        <begin position="154"/>
        <end position="196"/>
    </location>
</feature>
<dbReference type="Pfam" id="PF02631">
    <property type="entry name" value="RecX_HTH2"/>
    <property type="match status" value="1"/>
</dbReference>
<dbReference type="RefSeq" id="WP_186877345.1">
    <property type="nucleotide sequence ID" value="NZ_JACOPN010000001.1"/>
</dbReference>
<evidence type="ECO:0000256" key="5">
    <source>
        <dbReference type="HAMAP-Rule" id="MF_01114"/>
    </source>
</evidence>
<evidence type="ECO:0000256" key="1">
    <source>
        <dbReference type="ARBA" id="ARBA00004496"/>
    </source>
</evidence>
<dbReference type="GO" id="GO:0005737">
    <property type="term" value="C:cytoplasm"/>
    <property type="evidence" value="ECO:0007669"/>
    <property type="project" value="UniProtKB-SubCell"/>
</dbReference>
<comment type="similarity">
    <text evidence="2 5">Belongs to the RecX family.</text>
</comment>
<evidence type="ECO:0000259" key="8">
    <source>
        <dbReference type="Pfam" id="PF21982"/>
    </source>
</evidence>
<protein>
    <recommendedName>
        <fullName evidence="3 5">Regulatory protein RecX</fullName>
    </recommendedName>
</protein>
<comment type="subcellular location">
    <subcellularLocation>
        <location evidence="1 5">Cytoplasm</location>
    </subcellularLocation>
</comment>
<evidence type="ECO:0000256" key="4">
    <source>
        <dbReference type="ARBA" id="ARBA00022490"/>
    </source>
</evidence>
<dbReference type="InterPro" id="IPR053926">
    <property type="entry name" value="RecX_HTH_1st"/>
</dbReference>
<dbReference type="Pfam" id="PF21982">
    <property type="entry name" value="RecX_HTH1"/>
    <property type="match status" value="1"/>
</dbReference>
<dbReference type="PANTHER" id="PTHR33602">
    <property type="entry name" value="REGULATORY PROTEIN RECX FAMILY PROTEIN"/>
    <property type="match status" value="1"/>
</dbReference>
<reference evidence="9" key="1">
    <citation type="submission" date="2020-08" db="EMBL/GenBank/DDBJ databases">
        <title>Genome public.</title>
        <authorList>
            <person name="Liu C."/>
            <person name="Sun Q."/>
        </authorList>
    </citation>
    <scope>NUCLEOTIDE SEQUENCE</scope>
    <source>
        <strain evidence="9">BX5</strain>
    </source>
</reference>
<dbReference type="InterPro" id="IPR053924">
    <property type="entry name" value="RecX_HTH_2nd"/>
</dbReference>
<dbReference type="InterPro" id="IPR003783">
    <property type="entry name" value="Regulatory_RecX"/>
</dbReference>
<comment type="function">
    <text evidence="5">Modulates RecA activity.</text>
</comment>
<sequence length="208" mass="23843">MVIQELKPSQRVQGRWLAMVEDGSILRVGQQEIADFALYAGRELTEEEAAALTAGLRSRQMRERALELLSRKPQSRRELTRKLNEWGAGPEEADAVCDRMEELGYLNEAAYAARIVEVYSARGFGEKKLRDELYRRGVPREEWDEALARVEDSTQAIDDFLQKKLTGWTGDRKQLQKVTAALARRGFSWSDIRDALARYETGIDIEYD</sequence>
<evidence type="ECO:0000256" key="3">
    <source>
        <dbReference type="ARBA" id="ARBA00018111"/>
    </source>
</evidence>
<comment type="caution">
    <text evidence="9">The sequence shown here is derived from an EMBL/GenBank/DDBJ whole genome shotgun (WGS) entry which is preliminary data.</text>
</comment>
<dbReference type="PANTHER" id="PTHR33602:SF1">
    <property type="entry name" value="REGULATORY PROTEIN RECX FAMILY PROTEIN"/>
    <property type="match status" value="1"/>
</dbReference>
<feature type="domain" description="RecX first three-helical" evidence="8">
    <location>
        <begin position="62"/>
        <end position="100"/>
    </location>
</feature>
<evidence type="ECO:0000313" key="9">
    <source>
        <dbReference type="EMBL" id="MBC5715798.1"/>
    </source>
</evidence>
<name>A0A8J6IY40_9FIRM</name>
<dbReference type="Pfam" id="PF21981">
    <property type="entry name" value="RecX_HTH3"/>
    <property type="match status" value="1"/>
</dbReference>
<dbReference type="Gene3D" id="1.10.10.10">
    <property type="entry name" value="Winged helix-like DNA-binding domain superfamily/Winged helix DNA-binding domain"/>
    <property type="match status" value="3"/>
</dbReference>
<dbReference type="HAMAP" id="MF_01114">
    <property type="entry name" value="RecX"/>
    <property type="match status" value="1"/>
</dbReference>
<gene>
    <name evidence="5" type="primary">recX</name>
    <name evidence="9" type="ORF">H8S55_00380</name>
</gene>
<organism evidence="9 10">
    <name type="scientific">Flintibacter faecis</name>
    <dbReference type="NCBI Taxonomy" id="2763047"/>
    <lineage>
        <taxon>Bacteria</taxon>
        <taxon>Bacillati</taxon>
        <taxon>Bacillota</taxon>
        <taxon>Clostridia</taxon>
        <taxon>Eubacteriales</taxon>
        <taxon>Flintibacter</taxon>
    </lineage>
</organism>
<dbReference type="InterPro" id="IPR036388">
    <property type="entry name" value="WH-like_DNA-bd_sf"/>
</dbReference>